<accession>A0ACA9QQ16</accession>
<proteinExistence type="predicted"/>
<organism evidence="1 2">
    <name type="scientific">Acaulospora colombiana</name>
    <dbReference type="NCBI Taxonomy" id="27376"/>
    <lineage>
        <taxon>Eukaryota</taxon>
        <taxon>Fungi</taxon>
        <taxon>Fungi incertae sedis</taxon>
        <taxon>Mucoromycota</taxon>
        <taxon>Glomeromycotina</taxon>
        <taxon>Glomeromycetes</taxon>
        <taxon>Diversisporales</taxon>
        <taxon>Acaulosporaceae</taxon>
        <taxon>Acaulospora</taxon>
    </lineage>
</organism>
<dbReference type="EMBL" id="CAJVPT010058504">
    <property type="protein sequence ID" value="CAG8760471.1"/>
    <property type="molecule type" value="Genomic_DNA"/>
</dbReference>
<keyword evidence="2" id="KW-1185">Reference proteome</keyword>
<evidence type="ECO:0000313" key="1">
    <source>
        <dbReference type="EMBL" id="CAG8760471.1"/>
    </source>
</evidence>
<gene>
    <name evidence="1" type="ORF">ACOLOM_LOCUS13173</name>
</gene>
<evidence type="ECO:0000313" key="2">
    <source>
        <dbReference type="Proteomes" id="UP000789525"/>
    </source>
</evidence>
<protein>
    <submittedName>
        <fullName evidence="1">9129_t:CDS:1</fullName>
    </submittedName>
</protein>
<dbReference type="Proteomes" id="UP000789525">
    <property type="component" value="Unassembled WGS sequence"/>
</dbReference>
<comment type="caution">
    <text evidence="1">The sequence shown here is derived from an EMBL/GenBank/DDBJ whole genome shotgun (WGS) entry which is preliminary data.</text>
</comment>
<feature type="non-terminal residue" evidence="1">
    <location>
        <position position="78"/>
    </location>
</feature>
<reference evidence="1" key="1">
    <citation type="submission" date="2021-06" db="EMBL/GenBank/DDBJ databases">
        <authorList>
            <person name="Kallberg Y."/>
            <person name="Tangrot J."/>
            <person name="Rosling A."/>
        </authorList>
    </citation>
    <scope>NUCLEOTIDE SEQUENCE</scope>
    <source>
        <strain evidence="1">CL356</strain>
    </source>
</reference>
<sequence>LDASSLLNKTVRNKNRRSIGYTKLSIKDGYADRKNSKLFEDNGRDIVGFRADFHFPLSNSGIFEEVGSPYTVNEAMEY</sequence>
<name>A0ACA9QQ16_9GLOM</name>
<feature type="non-terminal residue" evidence="1">
    <location>
        <position position="1"/>
    </location>
</feature>